<reference evidence="1 2" key="1">
    <citation type="journal article" date="2021" name="Elife">
        <title>Chloroplast acquisition without the gene transfer in kleptoplastic sea slugs, Plakobranchus ocellatus.</title>
        <authorList>
            <person name="Maeda T."/>
            <person name="Takahashi S."/>
            <person name="Yoshida T."/>
            <person name="Shimamura S."/>
            <person name="Takaki Y."/>
            <person name="Nagai Y."/>
            <person name="Toyoda A."/>
            <person name="Suzuki Y."/>
            <person name="Arimoto A."/>
            <person name="Ishii H."/>
            <person name="Satoh N."/>
            <person name="Nishiyama T."/>
            <person name="Hasebe M."/>
            <person name="Maruyama T."/>
            <person name="Minagawa J."/>
            <person name="Obokata J."/>
            <person name="Shigenobu S."/>
        </authorList>
    </citation>
    <scope>NUCLEOTIDE SEQUENCE [LARGE SCALE GENOMIC DNA]</scope>
</reference>
<dbReference type="Proteomes" id="UP000735302">
    <property type="component" value="Unassembled WGS sequence"/>
</dbReference>
<name>A0AAV3YRZ4_9GAST</name>
<sequence>MVRKYLPIRTTELAQAFTKQKQARREYLKSRAVTNSKRYNALCRRVKKIGQVACTKEWRRVCENLYPFSDPRVACQFIQSVSDRGNAWNLS</sequence>
<accession>A0AAV3YRZ4</accession>
<evidence type="ECO:0000313" key="1">
    <source>
        <dbReference type="EMBL" id="GFN85843.1"/>
    </source>
</evidence>
<protein>
    <submittedName>
        <fullName evidence="1">Uncharacterized protein</fullName>
    </submittedName>
</protein>
<keyword evidence="2" id="KW-1185">Reference proteome</keyword>
<comment type="caution">
    <text evidence="1">The sequence shown here is derived from an EMBL/GenBank/DDBJ whole genome shotgun (WGS) entry which is preliminary data.</text>
</comment>
<evidence type="ECO:0000313" key="2">
    <source>
        <dbReference type="Proteomes" id="UP000735302"/>
    </source>
</evidence>
<organism evidence="1 2">
    <name type="scientific">Plakobranchus ocellatus</name>
    <dbReference type="NCBI Taxonomy" id="259542"/>
    <lineage>
        <taxon>Eukaryota</taxon>
        <taxon>Metazoa</taxon>
        <taxon>Spiralia</taxon>
        <taxon>Lophotrochozoa</taxon>
        <taxon>Mollusca</taxon>
        <taxon>Gastropoda</taxon>
        <taxon>Heterobranchia</taxon>
        <taxon>Euthyneura</taxon>
        <taxon>Panpulmonata</taxon>
        <taxon>Sacoglossa</taxon>
        <taxon>Placobranchoidea</taxon>
        <taxon>Plakobranchidae</taxon>
        <taxon>Plakobranchus</taxon>
    </lineage>
</organism>
<proteinExistence type="predicted"/>
<gene>
    <name evidence="1" type="ORF">PoB_001234900</name>
</gene>
<dbReference type="EMBL" id="BLXT01001473">
    <property type="protein sequence ID" value="GFN85843.1"/>
    <property type="molecule type" value="Genomic_DNA"/>
</dbReference>
<dbReference type="AlphaFoldDB" id="A0AAV3YRZ4"/>